<dbReference type="InterPro" id="IPR023772">
    <property type="entry name" value="DNA-bd_HTH_TetR-type_CS"/>
</dbReference>
<dbReference type="InterPro" id="IPR039538">
    <property type="entry name" value="BetI_C"/>
</dbReference>
<reference evidence="7 8" key="1">
    <citation type="submission" date="2020-08" db="EMBL/GenBank/DDBJ databases">
        <title>Genomic Encyclopedia of Type Strains, Phase IV (KMG-IV): sequencing the most valuable type-strain genomes for metagenomic binning, comparative biology and taxonomic classification.</title>
        <authorList>
            <person name="Goeker M."/>
        </authorList>
    </citation>
    <scope>NUCLEOTIDE SEQUENCE [LARGE SCALE GENOMIC DNA]</scope>
    <source>
        <strain evidence="7 8">DSM 23240</strain>
    </source>
</reference>
<dbReference type="PROSITE" id="PS50977">
    <property type="entry name" value="HTH_TETR_2"/>
    <property type="match status" value="1"/>
</dbReference>
<evidence type="ECO:0000259" key="6">
    <source>
        <dbReference type="PROSITE" id="PS50977"/>
    </source>
</evidence>
<feature type="domain" description="HTH tetR-type" evidence="6">
    <location>
        <begin position="17"/>
        <end position="77"/>
    </location>
</feature>
<keyword evidence="4" id="KW-0804">Transcription</keyword>
<evidence type="ECO:0000256" key="2">
    <source>
        <dbReference type="ARBA" id="ARBA00023015"/>
    </source>
</evidence>
<dbReference type="GO" id="GO:0000976">
    <property type="term" value="F:transcription cis-regulatory region binding"/>
    <property type="evidence" value="ECO:0007669"/>
    <property type="project" value="TreeGrafter"/>
</dbReference>
<keyword evidence="2" id="KW-0805">Transcription regulation</keyword>
<dbReference type="PANTHER" id="PTHR30055">
    <property type="entry name" value="HTH-TYPE TRANSCRIPTIONAL REGULATOR RUTR"/>
    <property type="match status" value="1"/>
</dbReference>
<evidence type="ECO:0000256" key="1">
    <source>
        <dbReference type="ARBA" id="ARBA00022491"/>
    </source>
</evidence>
<dbReference type="Pfam" id="PF00440">
    <property type="entry name" value="TetR_N"/>
    <property type="match status" value="1"/>
</dbReference>
<keyword evidence="3 5" id="KW-0238">DNA-binding</keyword>
<keyword evidence="1" id="KW-0678">Repressor</keyword>
<evidence type="ECO:0000256" key="3">
    <source>
        <dbReference type="ARBA" id="ARBA00023125"/>
    </source>
</evidence>
<accession>A0A840RZP7</accession>
<name>A0A840RZP7_9BURK</name>
<dbReference type="InterPro" id="IPR050109">
    <property type="entry name" value="HTH-type_TetR-like_transc_reg"/>
</dbReference>
<dbReference type="PROSITE" id="PS01081">
    <property type="entry name" value="HTH_TETR_1"/>
    <property type="match status" value="1"/>
</dbReference>
<dbReference type="InterPro" id="IPR001647">
    <property type="entry name" value="HTH_TetR"/>
</dbReference>
<feature type="DNA-binding region" description="H-T-H motif" evidence="5">
    <location>
        <begin position="40"/>
        <end position="59"/>
    </location>
</feature>
<comment type="caution">
    <text evidence="7">The sequence shown here is derived from an EMBL/GenBank/DDBJ whole genome shotgun (WGS) entry which is preliminary data.</text>
</comment>
<evidence type="ECO:0000256" key="4">
    <source>
        <dbReference type="ARBA" id="ARBA00023163"/>
    </source>
</evidence>
<gene>
    <name evidence="7" type="ORF">HNR39_004446</name>
</gene>
<dbReference type="AlphaFoldDB" id="A0A840RZP7"/>
<organism evidence="7 8">
    <name type="scientific">Glaciimonas immobilis</name>
    <dbReference type="NCBI Taxonomy" id="728004"/>
    <lineage>
        <taxon>Bacteria</taxon>
        <taxon>Pseudomonadati</taxon>
        <taxon>Pseudomonadota</taxon>
        <taxon>Betaproteobacteria</taxon>
        <taxon>Burkholderiales</taxon>
        <taxon>Oxalobacteraceae</taxon>
        <taxon>Glaciimonas</taxon>
    </lineage>
</organism>
<evidence type="ECO:0000313" key="8">
    <source>
        <dbReference type="Proteomes" id="UP000571084"/>
    </source>
</evidence>
<protein>
    <submittedName>
        <fullName evidence="7">AcrR family transcriptional regulator</fullName>
    </submittedName>
</protein>
<dbReference type="InterPro" id="IPR009057">
    <property type="entry name" value="Homeodomain-like_sf"/>
</dbReference>
<dbReference type="GO" id="GO:0003700">
    <property type="term" value="F:DNA-binding transcription factor activity"/>
    <property type="evidence" value="ECO:0007669"/>
    <property type="project" value="TreeGrafter"/>
</dbReference>
<dbReference type="Pfam" id="PF13977">
    <property type="entry name" value="TetR_C_6"/>
    <property type="match status" value="1"/>
</dbReference>
<keyword evidence="8" id="KW-1185">Reference proteome</keyword>
<dbReference type="Gene3D" id="1.10.357.10">
    <property type="entry name" value="Tetracycline Repressor, domain 2"/>
    <property type="match status" value="1"/>
</dbReference>
<dbReference type="SUPFAM" id="SSF46689">
    <property type="entry name" value="Homeodomain-like"/>
    <property type="match status" value="1"/>
</dbReference>
<dbReference type="Proteomes" id="UP000571084">
    <property type="component" value="Unassembled WGS sequence"/>
</dbReference>
<evidence type="ECO:0000256" key="5">
    <source>
        <dbReference type="PROSITE-ProRule" id="PRU00335"/>
    </source>
</evidence>
<dbReference type="EMBL" id="JACHHQ010000017">
    <property type="protein sequence ID" value="MBB5202578.1"/>
    <property type="molecule type" value="Genomic_DNA"/>
</dbReference>
<proteinExistence type="predicted"/>
<dbReference type="PANTHER" id="PTHR30055:SF234">
    <property type="entry name" value="HTH-TYPE TRANSCRIPTIONAL REGULATOR BETI"/>
    <property type="match status" value="1"/>
</dbReference>
<evidence type="ECO:0000313" key="7">
    <source>
        <dbReference type="EMBL" id="MBB5202578.1"/>
    </source>
</evidence>
<dbReference type="InterPro" id="IPR036271">
    <property type="entry name" value="Tet_transcr_reg_TetR-rel_C_sf"/>
</dbReference>
<sequence length="289" mass="32244">MATRKSKTPQSPTHRAERKRADILKAAGKCFRKTGFHQTSMQEICNEVGLGPGAVYRYFTGKDAIIAAMAEDERRQARTMLSGFHDTDDLPQALHAITQAFAERYAETSDAGLMTEIYAEGLRNKKVGAIIKKAESEWVDGLADMLRTAQQRKQIDVQLDAGQVALLLTAMWDGLVIRQAYTQNPPEVLLGLFNSMLKTWLTQGAAPETPVKAKPAPKIKPPVVRPVTEKAAQKVEDDFRQANLFMPDKKKSKKSPAVPEVIERTQSEFDMTIEDEEAIETDLRQMSLI</sequence>
<dbReference type="PRINTS" id="PR00455">
    <property type="entry name" value="HTHTETR"/>
</dbReference>
<dbReference type="RefSeq" id="WP_168057128.1">
    <property type="nucleotide sequence ID" value="NZ_JAAOZT010000016.1"/>
</dbReference>
<dbReference type="SUPFAM" id="SSF48498">
    <property type="entry name" value="Tetracyclin repressor-like, C-terminal domain"/>
    <property type="match status" value="1"/>
</dbReference>